<feature type="chain" id="PRO_5045990177" evidence="11">
    <location>
        <begin position="35"/>
        <end position="650"/>
    </location>
</feature>
<dbReference type="InterPro" id="IPR017853">
    <property type="entry name" value="GH"/>
</dbReference>
<evidence type="ECO:0000256" key="2">
    <source>
        <dbReference type="ARBA" id="ARBA00022729"/>
    </source>
</evidence>
<dbReference type="Pfam" id="PF03442">
    <property type="entry name" value="CBM_X2"/>
    <property type="match status" value="1"/>
</dbReference>
<evidence type="ECO:0000256" key="1">
    <source>
        <dbReference type="ARBA" id="ARBA00005641"/>
    </source>
</evidence>
<evidence type="ECO:0000256" key="9">
    <source>
        <dbReference type="SAM" id="MobiDB-lite"/>
    </source>
</evidence>
<evidence type="ECO:0000256" key="3">
    <source>
        <dbReference type="ARBA" id="ARBA00022801"/>
    </source>
</evidence>
<keyword evidence="5" id="KW-0119">Carbohydrate metabolism</keyword>
<dbReference type="InterPro" id="IPR014756">
    <property type="entry name" value="Ig_E-set"/>
</dbReference>
<organism evidence="15 16">
    <name type="scientific">Paenibacillus terricola</name>
    <dbReference type="NCBI Taxonomy" id="2763503"/>
    <lineage>
        <taxon>Bacteria</taxon>
        <taxon>Bacillati</taxon>
        <taxon>Bacillota</taxon>
        <taxon>Bacilli</taxon>
        <taxon>Bacillales</taxon>
        <taxon>Paenibacillaceae</taxon>
        <taxon>Paenibacillus</taxon>
    </lineage>
</organism>
<evidence type="ECO:0000256" key="5">
    <source>
        <dbReference type="ARBA" id="ARBA00023277"/>
    </source>
</evidence>
<dbReference type="PROSITE" id="PS00659">
    <property type="entry name" value="GLYCOSYL_HYDROL_F5"/>
    <property type="match status" value="1"/>
</dbReference>
<keyword evidence="6 8" id="KW-0326">Glycosidase</keyword>
<proteinExistence type="inferred from homology"/>
<accession>A0ABR8N288</accession>
<dbReference type="Gene3D" id="2.60.40.10">
    <property type="entry name" value="Immunoglobulins"/>
    <property type="match status" value="1"/>
</dbReference>
<feature type="signal peptide" evidence="11">
    <location>
        <begin position="1"/>
        <end position="34"/>
    </location>
</feature>
<dbReference type="SUPFAM" id="SSF81296">
    <property type="entry name" value="E set domains"/>
    <property type="match status" value="1"/>
</dbReference>
<dbReference type="Pfam" id="PF18448">
    <property type="entry name" value="CBM46"/>
    <property type="match status" value="1"/>
</dbReference>
<feature type="compositionally biased region" description="Low complexity" evidence="9">
    <location>
        <begin position="574"/>
        <end position="589"/>
    </location>
</feature>
<dbReference type="SUPFAM" id="SSF51445">
    <property type="entry name" value="(Trans)glycosidases"/>
    <property type="match status" value="1"/>
</dbReference>
<feature type="domain" description="Glycoside hydrolase family 5" evidence="12">
    <location>
        <begin position="61"/>
        <end position="348"/>
    </location>
</feature>
<gene>
    <name evidence="15" type="ORF">H8B09_21355</name>
</gene>
<feature type="region of interest" description="Disordered" evidence="9">
    <location>
        <begin position="572"/>
        <end position="613"/>
    </location>
</feature>
<dbReference type="Gene3D" id="3.20.20.80">
    <property type="entry name" value="Glycosidases"/>
    <property type="match status" value="1"/>
</dbReference>
<evidence type="ECO:0000259" key="12">
    <source>
        <dbReference type="Pfam" id="PF00150"/>
    </source>
</evidence>
<evidence type="ECO:0000256" key="7">
    <source>
        <dbReference type="ARBA" id="ARBA00023326"/>
    </source>
</evidence>
<dbReference type="InterPro" id="IPR018087">
    <property type="entry name" value="Glyco_hydro_5_CS"/>
</dbReference>
<feature type="domain" description="Carbohydrate binding X2" evidence="13">
    <location>
        <begin position="379"/>
        <end position="462"/>
    </location>
</feature>
<keyword evidence="10" id="KW-1133">Transmembrane helix</keyword>
<evidence type="ECO:0000256" key="8">
    <source>
        <dbReference type="RuleBase" id="RU361153"/>
    </source>
</evidence>
<comment type="similarity">
    <text evidence="1 8">Belongs to the glycosyl hydrolase 5 (cellulase A) family.</text>
</comment>
<sequence>MALKNVSRKMAAVTLMVSLLVSLFTLSMSVKADAAPADSGAGSKMQQYVAAMQPGWNLANTFDAPGSETAWGNPFVTKELIDALVAQGYKSIRIPITWEGRIGSEPDYKLDEDFMKRIQEVIDWSLDAGLYVMINLHHDSNWVFNMTTDHDGVLNRYNAVWKQISAYFRDYPDKLMFESINEPRFSDDWNKDTPEYFALLDELNMSFFNIVRKSGGNNKERPLVIPSITANHSQPRLDELYKTMTKMNDSNLIATIHYYGFYPFSVNMGGSTTFDETARTDVEQSFDRAYHTFVEKGIPVVVGEFGLLGFDKSVETIEHGEILKYLEYLTYYARQRQLTLMLWDNGQHLDRNNFTWKNPDFYQVMHEGLVNRSSNAASDRVYLKQGEPVKDVTIPMNLNGNTLTAIRIGDRMLTAGTDYTLNGDQLTLTSGLLQSLLTAGQLGVNAVLTCTFSAGAEWSFHVIQYDTPQVRSVDATRAMFIIPTTFNGDSLATMESVYAAGGIAGPDDWTQYKEFGKSFEPDEAYNYITLNKVFFDQVKDGEVLLKLHFWSGAVIDYKLIVDGQKVSGVAPNGEVAPTETAPAAQAETAAADKSEAASVSEQPIAASSDSDERDSTGQAEALWFSAGGIVLVVAVLGVALLLHRRGMFRS</sequence>
<dbReference type="Pfam" id="PF00150">
    <property type="entry name" value="Cellulase"/>
    <property type="match status" value="1"/>
</dbReference>
<dbReference type="PANTHER" id="PTHR31297:SF41">
    <property type="entry name" value="ENDOGLUCANASE, PUTATIVE (AFU_ORTHOLOGUE AFUA_5G01830)-RELATED"/>
    <property type="match status" value="1"/>
</dbReference>
<dbReference type="InterPro" id="IPR005102">
    <property type="entry name" value="Carbo-bd_X2"/>
</dbReference>
<dbReference type="InterPro" id="IPR001547">
    <property type="entry name" value="Glyco_hydro_5"/>
</dbReference>
<evidence type="ECO:0000256" key="6">
    <source>
        <dbReference type="ARBA" id="ARBA00023295"/>
    </source>
</evidence>
<evidence type="ECO:0000313" key="15">
    <source>
        <dbReference type="EMBL" id="MBD3921330.1"/>
    </source>
</evidence>
<reference evidence="15 16" key="1">
    <citation type="submission" date="2020-09" db="EMBL/GenBank/DDBJ databases">
        <title>Paenibacillus sp. strain PR3 16S rRNA gene Genome sequencing and assembly.</title>
        <authorList>
            <person name="Kim J."/>
        </authorList>
    </citation>
    <scope>NUCLEOTIDE SEQUENCE [LARGE SCALE GENOMIC DNA]</scope>
    <source>
        <strain evidence="15 16">PR3</strain>
    </source>
</reference>
<dbReference type="Proteomes" id="UP000609346">
    <property type="component" value="Unassembled WGS sequence"/>
</dbReference>
<dbReference type="EMBL" id="JACXZA010000005">
    <property type="protein sequence ID" value="MBD3921330.1"/>
    <property type="molecule type" value="Genomic_DNA"/>
</dbReference>
<keyword evidence="10" id="KW-0812">Transmembrane</keyword>
<evidence type="ECO:0000256" key="11">
    <source>
        <dbReference type="SAM" id="SignalP"/>
    </source>
</evidence>
<evidence type="ECO:0000256" key="4">
    <source>
        <dbReference type="ARBA" id="ARBA00023001"/>
    </source>
</evidence>
<keyword evidence="2 11" id="KW-0732">Signal</keyword>
<keyword evidence="4" id="KW-0136">Cellulose degradation</keyword>
<comment type="caution">
    <text evidence="15">The sequence shown here is derived from an EMBL/GenBank/DDBJ whole genome shotgun (WGS) entry which is preliminary data.</text>
</comment>
<feature type="transmembrane region" description="Helical" evidence="10">
    <location>
        <begin position="621"/>
        <end position="642"/>
    </location>
</feature>
<evidence type="ECO:0000259" key="14">
    <source>
        <dbReference type="Pfam" id="PF18448"/>
    </source>
</evidence>
<keyword evidence="16" id="KW-1185">Reference proteome</keyword>
<evidence type="ECO:0000259" key="13">
    <source>
        <dbReference type="Pfam" id="PF03442"/>
    </source>
</evidence>
<keyword evidence="7" id="KW-0624">Polysaccharide degradation</keyword>
<evidence type="ECO:0000256" key="10">
    <source>
        <dbReference type="SAM" id="Phobius"/>
    </source>
</evidence>
<keyword evidence="10" id="KW-0472">Membrane</keyword>
<dbReference type="InterPro" id="IPR050386">
    <property type="entry name" value="Glycosyl_hydrolase_5"/>
</dbReference>
<keyword evidence="3 8" id="KW-0378">Hydrolase</keyword>
<dbReference type="InterPro" id="IPR040946">
    <property type="entry name" value="CBM46"/>
</dbReference>
<evidence type="ECO:0000313" key="16">
    <source>
        <dbReference type="Proteomes" id="UP000609346"/>
    </source>
</evidence>
<dbReference type="PANTHER" id="PTHR31297">
    <property type="entry name" value="GLUCAN ENDO-1,6-BETA-GLUCOSIDASE B"/>
    <property type="match status" value="1"/>
</dbReference>
<dbReference type="InterPro" id="IPR013783">
    <property type="entry name" value="Ig-like_fold"/>
</dbReference>
<dbReference type="RefSeq" id="WP_191205589.1">
    <property type="nucleotide sequence ID" value="NZ_JACXZA010000005.1"/>
</dbReference>
<protein>
    <submittedName>
        <fullName evidence="15">Cellulase family glycosylhydrolase</fullName>
    </submittedName>
</protein>
<feature type="domain" description="Endoglucanase B carbohydrate binding" evidence="14">
    <location>
        <begin position="466"/>
        <end position="568"/>
    </location>
</feature>
<name>A0ABR8N288_9BACL</name>